<evidence type="ECO:0000259" key="1">
    <source>
        <dbReference type="Pfam" id="PF03435"/>
    </source>
</evidence>
<keyword evidence="3" id="KW-1185">Reference proteome</keyword>
<dbReference type="SUPFAM" id="SSF51735">
    <property type="entry name" value="NAD(P)-binding Rossmann-fold domains"/>
    <property type="match status" value="1"/>
</dbReference>
<dbReference type="OrthoDB" id="145050at2"/>
<evidence type="ECO:0000313" key="2">
    <source>
        <dbReference type="EMBL" id="QBD74513.1"/>
    </source>
</evidence>
<dbReference type="Proteomes" id="UP000290365">
    <property type="component" value="Chromosome"/>
</dbReference>
<organism evidence="2 3">
    <name type="scientific">Ktedonosporobacter rubrisoli</name>
    <dbReference type="NCBI Taxonomy" id="2509675"/>
    <lineage>
        <taxon>Bacteria</taxon>
        <taxon>Bacillati</taxon>
        <taxon>Chloroflexota</taxon>
        <taxon>Ktedonobacteria</taxon>
        <taxon>Ktedonobacterales</taxon>
        <taxon>Ktedonosporobacteraceae</taxon>
        <taxon>Ktedonosporobacter</taxon>
    </lineage>
</organism>
<dbReference type="EMBL" id="CP035758">
    <property type="protein sequence ID" value="QBD74513.1"/>
    <property type="molecule type" value="Genomic_DNA"/>
</dbReference>
<dbReference type="KEGG" id="kbs:EPA93_00275"/>
<dbReference type="Gene3D" id="3.40.50.720">
    <property type="entry name" value="NAD(P)-binding Rossmann-like Domain"/>
    <property type="match status" value="1"/>
</dbReference>
<evidence type="ECO:0000313" key="3">
    <source>
        <dbReference type="Proteomes" id="UP000290365"/>
    </source>
</evidence>
<proteinExistence type="predicted"/>
<sequence length="376" mass="40488">MKPTVMLIGLGGLGSVLLELLVREKGIGRLLVAGRRIEQGQARCNLARLGALAQGYAPEVRFVELDLQRPEMVAEILTREAPDLVLSTATLLTWWLPSLLPVEQSAALNHFGMWLPVHLVLSMKLMQAVRIAGYRGPVLTAPFPDVVNHVLAGLDLAPTCGIGNLPEVVAKVQLLACQKLNVSMEAIQVLMVGHHALGDVAFGEHAAELPSYFLRVICDGQDVTEQLKAGELLLAPHPITSGPATHFLTAGTAIPLVTAMLAEREELLHAPAPNGLPGGYPVLASRAGVRVAPMAGLALEEAIEINERSHRFDGIERIEEDGTVVFCEAASEAFRTQLGYDCSRLRPSEAEERAAELIQRFRDYAVAHGVTLPTTS</sequence>
<feature type="domain" description="Saccharopine dehydrogenase NADP binding" evidence="1">
    <location>
        <begin position="5"/>
        <end position="89"/>
    </location>
</feature>
<reference evidence="2 3" key="1">
    <citation type="submission" date="2019-01" db="EMBL/GenBank/DDBJ databases">
        <title>Ktedonosporobacter rubrisoli SCAWS-G2.</title>
        <authorList>
            <person name="Huang Y."/>
            <person name="Yan B."/>
        </authorList>
    </citation>
    <scope>NUCLEOTIDE SEQUENCE [LARGE SCALE GENOMIC DNA]</scope>
    <source>
        <strain evidence="2 3">SCAWS-G2</strain>
    </source>
</reference>
<dbReference type="InterPro" id="IPR036291">
    <property type="entry name" value="NAD(P)-bd_dom_sf"/>
</dbReference>
<dbReference type="AlphaFoldDB" id="A0A4P6JHU4"/>
<dbReference type="Pfam" id="PF03435">
    <property type="entry name" value="Sacchrp_dh_NADP"/>
    <property type="match status" value="1"/>
</dbReference>
<gene>
    <name evidence="2" type="ORF">EPA93_00275</name>
</gene>
<dbReference type="RefSeq" id="WP_129885112.1">
    <property type="nucleotide sequence ID" value="NZ_CP035758.1"/>
</dbReference>
<name>A0A4P6JHU4_KTERU</name>
<dbReference type="InterPro" id="IPR005097">
    <property type="entry name" value="Sacchrp_dh_NADP-bd"/>
</dbReference>
<protein>
    <recommendedName>
        <fullName evidence="1">Saccharopine dehydrogenase NADP binding domain-containing protein</fullName>
    </recommendedName>
</protein>
<accession>A0A4P6JHU4</accession>